<dbReference type="AlphaFoldDB" id="A0A0D2CVM3"/>
<protein>
    <recommendedName>
        <fullName evidence="4">SWIM-type domain-containing protein</fullName>
    </recommendedName>
</protein>
<proteinExistence type="predicted"/>
<evidence type="ECO:0000313" key="3">
    <source>
        <dbReference type="Proteomes" id="UP000054342"/>
    </source>
</evidence>
<evidence type="ECO:0008006" key="4">
    <source>
        <dbReference type="Google" id="ProtNLM"/>
    </source>
</evidence>
<organism evidence="2 3">
    <name type="scientific">Exophiala xenobiotica</name>
    <dbReference type="NCBI Taxonomy" id="348802"/>
    <lineage>
        <taxon>Eukaryota</taxon>
        <taxon>Fungi</taxon>
        <taxon>Dikarya</taxon>
        <taxon>Ascomycota</taxon>
        <taxon>Pezizomycotina</taxon>
        <taxon>Eurotiomycetes</taxon>
        <taxon>Chaetothyriomycetidae</taxon>
        <taxon>Chaetothyriales</taxon>
        <taxon>Herpotrichiellaceae</taxon>
        <taxon>Exophiala</taxon>
    </lineage>
</organism>
<evidence type="ECO:0000313" key="2">
    <source>
        <dbReference type="EMBL" id="KIW54147.1"/>
    </source>
</evidence>
<dbReference type="RefSeq" id="XP_013314731.1">
    <property type="nucleotide sequence ID" value="XM_013459277.1"/>
</dbReference>
<sequence length="305" mass="32464">MTTQTPKSSLLTSIFDSLSSLSPPASTIQQPARTPIHELILPSQPPSTTSPLHSLSTEDTERARSLFLTLHVLFPHELLPALDLLDRGLITRLTSLPASQGDGADNSNSDTKTPARESHLPSPNPGPTAIRPHTTTSKREHEVEVEVFYVQSASSTTTTGKTTTGKYSSRRAAAPASAAFYEVRLDSWNCSCPAFSVSAFQGLGFDDTATTTAIASFESEIREQPPFKSDQSDRKGPGAHEPWRFGGVATNPSSAARSVPSCKHILAAVLANVAPGLFADRVIERAVGREELVGWGAGWGEFGGG</sequence>
<evidence type="ECO:0000256" key="1">
    <source>
        <dbReference type="SAM" id="MobiDB-lite"/>
    </source>
</evidence>
<feature type="region of interest" description="Disordered" evidence="1">
    <location>
        <begin position="219"/>
        <end position="249"/>
    </location>
</feature>
<feature type="region of interest" description="Disordered" evidence="1">
    <location>
        <begin position="96"/>
        <end position="140"/>
    </location>
</feature>
<dbReference type="Proteomes" id="UP000054342">
    <property type="component" value="Unassembled WGS sequence"/>
</dbReference>
<gene>
    <name evidence="2" type="ORF">PV05_06529</name>
</gene>
<dbReference type="HOGENOM" id="CLU_045150_0_0_1"/>
<reference evidence="2 3" key="1">
    <citation type="submission" date="2015-01" db="EMBL/GenBank/DDBJ databases">
        <title>The Genome Sequence of Exophiala xenobiotica CBS118157.</title>
        <authorList>
            <consortium name="The Broad Institute Genomics Platform"/>
            <person name="Cuomo C."/>
            <person name="de Hoog S."/>
            <person name="Gorbushina A."/>
            <person name="Stielow B."/>
            <person name="Teixiera M."/>
            <person name="Abouelleil A."/>
            <person name="Chapman S.B."/>
            <person name="Priest M."/>
            <person name="Young S.K."/>
            <person name="Wortman J."/>
            <person name="Nusbaum C."/>
            <person name="Birren B."/>
        </authorList>
    </citation>
    <scope>NUCLEOTIDE SEQUENCE [LARGE SCALE GENOMIC DNA]</scope>
    <source>
        <strain evidence="2 3">CBS 118157</strain>
    </source>
</reference>
<accession>A0A0D2CVM3</accession>
<keyword evidence="3" id="KW-1185">Reference proteome</keyword>
<name>A0A0D2CVM3_9EURO</name>
<dbReference type="OrthoDB" id="5413281at2759"/>
<dbReference type="GeneID" id="25328437"/>
<feature type="compositionally biased region" description="Basic and acidic residues" evidence="1">
    <location>
        <begin position="219"/>
        <end position="243"/>
    </location>
</feature>
<dbReference type="EMBL" id="KN847320">
    <property type="protein sequence ID" value="KIW54147.1"/>
    <property type="molecule type" value="Genomic_DNA"/>
</dbReference>
<dbReference type="STRING" id="348802.A0A0D2CVM3"/>